<dbReference type="GO" id="GO:0008154">
    <property type="term" value="P:actin polymerization or depolymerization"/>
    <property type="evidence" value="ECO:0007669"/>
    <property type="project" value="TreeGrafter"/>
</dbReference>
<dbReference type="SMART" id="SM00153">
    <property type="entry name" value="VHP"/>
    <property type="match status" value="1"/>
</dbReference>
<dbReference type="OrthoDB" id="28894at2759"/>
<dbReference type="Gene3D" id="3.40.20.10">
    <property type="entry name" value="Severin"/>
    <property type="match status" value="4"/>
</dbReference>
<dbReference type="Pfam" id="PF02209">
    <property type="entry name" value="VHP"/>
    <property type="match status" value="1"/>
</dbReference>
<evidence type="ECO:0000313" key="3">
    <source>
        <dbReference type="EMBL" id="RCN32251.1"/>
    </source>
</evidence>
<protein>
    <submittedName>
        <fullName evidence="3">Villin headpiece domain protein</fullName>
    </submittedName>
</protein>
<dbReference type="PROSITE" id="PS51089">
    <property type="entry name" value="HP"/>
    <property type="match status" value="1"/>
</dbReference>
<feature type="region of interest" description="Disordered" evidence="1">
    <location>
        <begin position="58"/>
        <end position="79"/>
    </location>
</feature>
<dbReference type="InterPro" id="IPR029006">
    <property type="entry name" value="ADF-H/Gelsolin-like_dom_sf"/>
</dbReference>
<dbReference type="GO" id="GO:0005546">
    <property type="term" value="F:phosphatidylinositol-4,5-bisphosphate binding"/>
    <property type="evidence" value="ECO:0007669"/>
    <property type="project" value="TreeGrafter"/>
</dbReference>
<dbReference type="Proteomes" id="UP000252519">
    <property type="component" value="Unassembled WGS sequence"/>
</dbReference>
<dbReference type="InterPro" id="IPR007122">
    <property type="entry name" value="Villin/Gelsolin"/>
</dbReference>
<gene>
    <name evidence="3" type="ORF">ANCCAN_21949</name>
</gene>
<dbReference type="GO" id="GO:0051016">
    <property type="term" value="P:barbed-end actin filament capping"/>
    <property type="evidence" value="ECO:0007669"/>
    <property type="project" value="TreeGrafter"/>
</dbReference>
<dbReference type="STRING" id="29170.A0A368FJ35"/>
<reference evidence="3 4" key="1">
    <citation type="submission" date="2014-10" db="EMBL/GenBank/DDBJ databases">
        <title>Draft genome of the hookworm Ancylostoma caninum.</title>
        <authorList>
            <person name="Mitreva M."/>
        </authorList>
    </citation>
    <scope>NUCLEOTIDE SEQUENCE [LARGE SCALE GENOMIC DNA]</scope>
    <source>
        <strain evidence="3 4">Baltimore</strain>
    </source>
</reference>
<dbReference type="GO" id="GO:0015629">
    <property type="term" value="C:actin cytoskeleton"/>
    <property type="evidence" value="ECO:0007669"/>
    <property type="project" value="TreeGrafter"/>
</dbReference>
<dbReference type="EMBL" id="JOJR01001131">
    <property type="protein sequence ID" value="RCN32251.1"/>
    <property type="molecule type" value="Genomic_DNA"/>
</dbReference>
<evidence type="ECO:0000259" key="2">
    <source>
        <dbReference type="PROSITE" id="PS51089"/>
    </source>
</evidence>
<dbReference type="PANTHER" id="PTHR11977:SF45">
    <property type="entry name" value="SUPERVILLIN"/>
    <property type="match status" value="1"/>
</dbReference>
<organism evidence="3 4">
    <name type="scientific">Ancylostoma caninum</name>
    <name type="common">Dog hookworm</name>
    <dbReference type="NCBI Taxonomy" id="29170"/>
    <lineage>
        <taxon>Eukaryota</taxon>
        <taxon>Metazoa</taxon>
        <taxon>Ecdysozoa</taxon>
        <taxon>Nematoda</taxon>
        <taxon>Chromadorea</taxon>
        <taxon>Rhabditida</taxon>
        <taxon>Rhabditina</taxon>
        <taxon>Rhabditomorpha</taxon>
        <taxon>Strongyloidea</taxon>
        <taxon>Ancylostomatidae</taxon>
        <taxon>Ancylostomatinae</taxon>
        <taxon>Ancylostoma</taxon>
    </lineage>
</organism>
<accession>A0A368FJ35</accession>
<name>A0A368FJ35_ANCCA</name>
<dbReference type="AlphaFoldDB" id="A0A368FJ35"/>
<dbReference type="GO" id="GO:0051015">
    <property type="term" value="F:actin filament binding"/>
    <property type="evidence" value="ECO:0007669"/>
    <property type="project" value="InterPro"/>
</dbReference>
<dbReference type="InterPro" id="IPR003128">
    <property type="entry name" value="Villin_headpiece"/>
</dbReference>
<feature type="domain" description="HP" evidence="2">
    <location>
        <begin position="833"/>
        <end position="897"/>
    </location>
</feature>
<dbReference type="GO" id="GO:0005737">
    <property type="term" value="C:cytoplasm"/>
    <property type="evidence" value="ECO:0007669"/>
    <property type="project" value="TreeGrafter"/>
</dbReference>
<dbReference type="Gene3D" id="1.10.950.10">
    <property type="entry name" value="Villin headpiece domain"/>
    <property type="match status" value="1"/>
</dbReference>
<keyword evidence="4" id="KW-1185">Reference proteome</keyword>
<sequence>MSNIQVEGHLAARPHSFIEDMKSVGGGIISLKERLAALNKSAENWQTRVKKDEVVLKRSSSAVTARLPPRPRLGKENEAETVKPVAAAAAPMSKQSLILNLDKGLDSFFPRTTVLHDSNAKDGELDLNSIEQTDILDTPKRPRLKKHGQKRRLVTDRLATLDTGTVKIEEDPRDSLVTPVIVDEGGPIAASARQGLQAVEDYTSVKSALKHADTKSPYPPVMLIRVAGERRVDVRLVAPLASSIHQNAVFILVTPTRLFKYEGAHSNILEKTKATQICIHITTKADLFCSATKAEDVTGSSPAFLSLLGEGEIDETTERNVVEPFEIVIARTNLILRVTDDYKLQSVAKGEHPRFAFLQPNETLIFDFGSEIYVWSGRNARKTTGRYAVEYAQQLKTKRVTSDVSLFGTELEDGRAPWVLYLRVFQGVQNCLFAAKFCDWQTSETKFYSTQRTYQKEIPLVCADEKIEARLLADVIRGLSHPEPSETLEDQELTREMKNVVTEDMTFWQLIGEELEQIERTNVFVDDCCYVIRWQYRIQISGVRRLRSGQLSEKETGRERVAFFYWLGAKTSAKQQGLCAVRLSHMDKEKHQHVRVAHLSEPPLFLSLFNGTFISRHSSPSPACRIFVVGGCSAAECYANEVDPSKPLRSHAVYLRLGPEAITVEAGSDTASTCVKNGLKLAEAMLKQRKEFHLKESAVIKHQVQGDDTTLPWIRAVGRTKTPRLYRIYELEAAEVLSPQYHEHCPFPAVQAALVDTILVDAGSRLWVWNERTPTTFALRVAELFWKDRMGGVTVIGKGKEPDEFVALFAEWNDWSEGYDPQSPPRPLKDLLAERTQTFDVEALRSRKSLPEGIDTKNLLQYLSPTDFRRVFAMSEEDFAKLPAWKQIRLKKEAGLF</sequence>
<dbReference type="InterPro" id="IPR036886">
    <property type="entry name" value="Villin_headpiece_dom_sf"/>
</dbReference>
<dbReference type="SUPFAM" id="SSF55753">
    <property type="entry name" value="Actin depolymerizing proteins"/>
    <property type="match status" value="3"/>
</dbReference>
<dbReference type="PANTHER" id="PTHR11977">
    <property type="entry name" value="VILLIN"/>
    <property type="match status" value="1"/>
</dbReference>
<comment type="caution">
    <text evidence="3">The sequence shown here is derived from an EMBL/GenBank/DDBJ whole genome shotgun (WGS) entry which is preliminary data.</text>
</comment>
<proteinExistence type="predicted"/>
<evidence type="ECO:0000256" key="1">
    <source>
        <dbReference type="SAM" id="MobiDB-lite"/>
    </source>
</evidence>
<dbReference type="SUPFAM" id="SSF47050">
    <property type="entry name" value="VHP, Villin headpiece domain"/>
    <property type="match status" value="1"/>
</dbReference>
<dbReference type="GO" id="GO:0051014">
    <property type="term" value="P:actin filament severing"/>
    <property type="evidence" value="ECO:0007669"/>
    <property type="project" value="TreeGrafter"/>
</dbReference>
<evidence type="ECO:0000313" key="4">
    <source>
        <dbReference type="Proteomes" id="UP000252519"/>
    </source>
</evidence>